<dbReference type="EMBL" id="QPJK01000001">
    <property type="protein sequence ID" value="RCW76401.1"/>
    <property type="molecule type" value="Genomic_DNA"/>
</dbReference>
<proteinExistence type="predicted"/>
<keyword evidence="1 2" id="KW-0808">Transferase</keyword>
<dbReference type="AlphaFoldDB" id="A0A368Y7Z2"/>
<dbReference type="PANTHER" id="PTHR48207">
    <property type="entry name" value="SUCCINATE--HYDROXYMETHYLGLUTARATE COA-TRANSFERASE"/>
    <property type="match status" value="1"/>
</dbReference>
<reference evidence="2 3" key="1">
    <citation type="submission" date="2018-07" db="EMBL/GenBank/DDBJ databases">
        <title>Genomic Encyclopedia of Type Strains, Phase IV (KMG-IV): sequencing the most valuable type-strain genomes for metagenomic binning, comparative biology and taxonomic classification.</title>
        <authorList>
            <person name="Goeker M."/>
        </authorList>
    </citation>
    <scope>NUCLEOTIDE SEQUENCE [LARGE SCALE GENOMIC DNA]</scope>
    <source>
        <strain evidence="2 3">DSM 21634</strain>
    </source>
</reference>
<protein>
    <submittedName>
        <fullName evidence="2">Crotonobetainyl-CoA:carnitine CoA-transferase CaiB-like acyl-CoA transferase</fullName>
    </submittedName>
</protein>
<dbReference type="GO" id="GO:0008410">
    <property type="term" value="F:CoA-transferase activity"/>
    <property type="evidence" value="ECO:0007669"/>
    <property type="project" value="TreeGrafter"/>
</dbReference>
<comment type="caution">
    <text evidence="2">The sequence shown here is derived from an EMBL/GenBank/DDBJ whole genome shotgun (WGS) entry which is preliminary data.</text>
</comment>
<organism evidence="2 3">
    <name type="scientific">Pseudorhodoferax soli</name>
    <dbReference type="NCBI Taxonomy" id="545864"/>
    <lineage>
        <taxon>Bacteria</taxon>
        <taxon>Pseudomonadati</taxon>
        <taxon>Pseudomonadota</taxon>
        <taxon>Betaproteobacteria</taxon>
        <taxon>Burkholderiales</taxon>
        <taxon>Comamonadaceae</taxon>
    </lineage>
</organism>
<dbReference type="InterPro" id="IPR023606">
    <property type="entry name" value="CoA-Trfase_III_dom_1_sf"/>
</dbReference>
<dbReference type="RefSeq" id="WP_114466456.1">
    <property type="nucleotide sequence ID" value="NZ_QPJK01000001.1"/>
</dbReference>
<dbReference type="Proteomes" id="UP000252884">
    <property type="component" value="Unassembled WGS sequence"/>
</dbReference>
<evidence type="ECO:0000313" key="2">
    <source>
        <dbReference type="EMBL" id="RCW76401.1"/>
    </source>
</evidence>
<keyword evidence="3" id="KW-1185">Reference proteome</keyword>
<name>A0A368Y7Z2_9BURK</name>
<dbReference type="OrthoDB" id="5294844at2"/>
<evidence type="ECO:0000256" key="1">
    <source>
        <dbReference type="ARBA" id="ARBA00022679"/>
    </source>
</evidence>
<evidence type="ECO:0000313" key="3">
    <source>
        <dbReference type="Proteomes" id="UP000252884"/>
    </source>
</evidence>
<dbReference type="PANTHER" id="PTHR48207:SF4">
    <property type="entry name" value="BLL6097 PROTEIN"/>
    <property type="match status" value="1"/>
</dbReference>
<sequence length="395" mass="43274">MSASPRMLEGLRVVDLTTVIFGPYCTQILADLGAEVIKVEPPEGDHTRIIGTPAKTPGMSPVHLRLNRGKRSVDWNLKSADGQAAMRALLATADIFVHNVRSEAIARAGLSYEDVLAIKPDILYVHCTGFDQRGPYAGLQAYDDIIQAATGVASLPPKVDGNPAPRFVPMTMADKVSGLHAAYAVMAGVIHRLRTGEGQRIEVPMFESVASFNLLEHLCDATFVPPTGPALYPRQIDPSRQPMATRDGWIAIAPYMDERWLRFFAAAGHPEALDRPELADKDLRRKNMNLMYQAAARILPERSTDEWLEILRGANVPAMRVNEVQDLPNDPQLIASGLFKTRTHPTEGDYLEVGPPVRFSAYDCAQRAHAPHAGEHSAELARELGVAVPARGEKK</sequence>
<accession>A0A368Y7Z2</accession>
<gene>
    <name evidence="2" type="ORF">DES41_1011007</name>
</gene>
<dbReference type="InterPro" id="IPR044855">
    <property type="entry name" value="CoA-Trfase_III_dom3_sf"/>
</dbReference>
<dbReference type="InterPro" id="IPR003673">
    <property type="entry name" value="CoA-Trfase_fam_III"/>
</dbReference>
<dbReference type="Pfam" id="PF02515">
    <property type="entry name" value="CoA_transf_3"/>
    <property type="match status" value="1"/>
</dbReference>
<dbReference type="InterPro" id="IPR050483">
    <property type="entry name" value="CoA-transferase_III_domain"/>
</dbReference>
<dbReference type="Gene3D" id="3.30.1540.10">
    <property type="entry name" value="formyl-coa transferase, domain 3"/>
    <property type="match status" value="1"/>
</dbReference>
<dbReference type="SUPFAM" id="SSF89796">
    <property type="entry name" value="CoA-transferase family III (CaiB/BaiF)"/>
    <property type="match status" value="1"/>
</dbReference>
<dbReference type="Gene3D" id="3.40.50.10540">
    <property type="entry name" value="Crotonobetainyl-coa:carnitine coa-transferase, domain 1"/>
    <property type="match status" value="1"/>
</dbReference>